<evidence type="ECO:0000313" key="1">
    <source>
        <dbReference type="EMBL" id="VFR03388.1"/>
    </source>
</evidence>
<reference evidence="1 2" key="1">
    <citation type="submission" date="2018-04" db="EMBL/GenBank/DDBJ databases">
        <authorList>
            <person name="Vogel A."/>
        </authorList>
    </citation>
    <scope>NUCLEOTIDE SEQUENCE [LARGE SCALE GENOMIC DNA]</scope>
</reference>
<proteinExistence type="predicted"/>
<gene>
    <name evidence="1" type="ORF">CCAM_LOCUS45163</name>
</gene>
<dbReference type="PANTHER" id="PTHR33181">
    <property type="entry name" value="OS01G0778500 PROTEIN"/>
    <property type="match status" value="1"/>
</dbReference>
<evidence type="ECO:0000313" key="2">
    <source>
        <dbReference type="Proteomes" id="UP000595140"/>
    </source>
</evidence>
<name>A0A484NT39_9ASTE</name>
<dbReference type="PANTHER" id="PTHR33181:SF59">
    <property type="entry name" value="OVATE FAMILY PROTEIN"/>
    <property type="match status" value="1"/>
</dbReference>
<dbReference type="EMBL" id="OOIL02006874">
    <property type="protein sequence ID" value="VFR03388.1"/>
    <property type="molecule type" value="Genomic_DNA"/>
</dbReference>
<organism evidence="1 2">
    <name type="scientific">Cuscuta campestris</name>
    <dbReference type="NCBI Taxonomy" id="132261"/>
    <lineage>
        <taxon>Eukaryota</taxon>
        <taxon>Viridiplantae</taxon>
        <taxon>Streptophyta</taxon>
        <taxon>Embryophyta</taxon>
        <taxon>Tracheophyta</taxon>
        <taxon>Spermatophyta</taxon>
        <taxon>Magnoliopsida</taxon>
        <taxon>eudicotyledons</taxon>
        <taxon>Gunneridae</taxon>
        <taxon>Pentapetalae</taxon>
        <taxon>asterids</taxon>
        <taxon>lamiids</taxon>
        <taxon>Solanales</taxon>
        <taxon>Convolvulaceae</taxon>
        <taxon>Cuscuteae</taxon>
        <taxon>Cuscuta</taxon>
        <taxon>Cuscuta subgen. Grammica</taxon>
        <taxon>Cuscuta sect. Cleistogrammica</taxon>
    </lineage>
</organism>
<dbReference type="AlphaFoldDB" id="A0A484NT39"/>
<accession>A0A484NT39</accession>
<protein>
    <submittedName>
        <fullName evidence="1">Uncharacterized protein</fullName>
    </submittedName>
</protein>
<sequence>MHQNQMYQIFSSPKSDKMYHRKARTLFNPQPRDKKTQQQGQYENKISDLHGEVMACAYEDVQVMWSILDKSKPRPCNITSS</sequence>
<dbReference type="OrthoDB" id="1858060at2759"/>
<keyword evidence="2" id="KW-1185">Reference proteome</keyword>
<dbReference type="Proteomes" id="UP000595140">
    <property type="component" value="Unassembled WGS sequence"/>
</dbReference>